<feature type="transmembrane region" description="Helical" evidence="1">
    <location>
        <begin position="265"/>
        <end position="287"/>
    </location>
</feature>
<dbReference type="PANTHER" id="PTHR46211">
    <property type="entry name" value="GLYCEROPHOSPHORYL DIESTER PHOSPHODIESTERASE"/>
    <property type="match status" value="1"/>
</dbReference>
<dbReference type="Pfam" id="PF03009">
    <property type="entry name" value="GDPD"/>
    <property type="match status" value="1"/>
</dbReference>
<feature type="transmembrane region" description="Helical" evidence="1">
    <location>
        <begin position="215"/>
        <end position="245"/>
    </location>
</feature>
<reference evidence="3 4" key="1">
    <citation type="submission" date="2019-04" db="EMBL/GenBank/DDBJ databases">
        <title>Cohnella sp. nov. isolated from preserved vegetables.</title>
        <authorList>
            <person name="Lin S.-Y."/>
            <person name="Hung M.-H."/>
            <person name="Young C.-C."/>
        </authorList>
    </citation>
    <scope>NUCLEOTIDE SEQUENCE [LARGE SCALE GENOMIC DNA]</scope>
    <source>
        <strain evidence="3 4">CC-MHH1044</strain>
    </source>
</reference>
<dbReference type="InterPro" id="IPR030395">
    <property type="entry name" value="GP_PDE_dom"/>
</dbReference>
<keyword evidence="1" id="KW-1133">Transmembrane helix</keyword>
<keyword evidence="4" id="KW-1185">Reference proteome</keyword>
<dbReference type="InterPro" id="IPR018476">
    <property type="entry name" value="GlyceroP-diester-Pdiesterase_M"/>
</dbReference>
<evidence type="ECO:0000313" key="3">
    <source>
        <dbReference type="EMBL" id="THF76244.1"/>
    </source>
</evidence>
<dbReference type="SUPFAM" id="SSF51695">
    <property type="entry name" value="PLC-like phosphodiesterases"/>
    <property type="match status" value="1"/>
</dbReference>
<dbReference type="GO" id="GO:0008081">
    <property type="term" value="F:phosphoric diester hydrolase activity"/>
    <property type="evidence" value="ECO:0007669"/>
    <property type="project" value="InterPro"/>
</dbReference>
<feature type="domain" description="GP-PDE" evidence="2">
    <location>
        <begin position="358"/>
        <end position="586"/>
    </location>
</feature>
<protein>
    <submittedName>
        <fullName evidence="3">Glycerophosphodiester phosphodiesterase</fullName>
    </submittedName>
</protein>
<organism evidence="3 4">
    <name type="scientific">Cohnella fermenti</name>
    <dbReference type="NCBI Taxonomy" id="2565925"/>
    <lineage>
        <taxon>Bacteria</taxon>
        <taxon>Bacillati</taxon>
        <taxon>Bacillota</taxon>
        <taxon>Bacilli</taxon>
        <taxon>Bacillales</taxon>
        <taxon>Paenibacillaceae</taxon>
        <taxon>Cohnella</taxon>
    </lineage>
</organism>
<accession>A0A4S4BTQ2</accession>
<evidence type="ECO:0000256" key="1">
    <source>
        <dbReference type="SAM" id="Phobius"/>
    </source>
</evidence>
<dbReference type="EMBL" id="SSOB01000026">
    <property type="protein sequence ID" value="THF76244.1"/>
    <property type="molecule type" value="Genomic_DNA"/>
</dbReference>
<comment type="caution">
    <text evidence="3">The sequence shown here is derived from an EMBL/GenBank/DDBJ whole genome shotgun (WGS) entry which is preliminary data.</text>
</comment>
<feature type="transmembrane region" description="Helical" evidence="1">
    <location>
        <begin position="20"/>
        <end position="42"/>
    </location>
</feature>
<feature type="transmembrane region" description="Helical" evidence="1">
    <location>
        <begin position="119"/>
        <end position="138"/>
    </location>
</feature>
<dbReference type="RefSeq" id="WP_136371521.1">
    <property type="nucleotide sequence ID" value="NZ_SSOB01000026.1"/>
</dbReference>
<feature type="transmembrane region" description="Helical" evidence="1">
    <location>
        <begin position="70"/>
        <end position="94"/>
    </location>
</feature>
<dbReference type="Pfam" id="PF10110">
    <property type="entry name" value="GPDPase_memb"/>
    <property type="match status" value="1"/>
</dbReference>
<dbReference type="PANTHER" id="PTHR46211:SF8">
    <property type="entry name" value="PHOSPHODIESTERASE"/>
    <property type="match status" value="1"/>
</dbReference>
<dbReference type="InterPro" id="IPR017946">
    <property type="entry name" value="PLC-like_Pdiesterase_TIM-brl"/>
</dbReference>
<name>A0A4S4BTQ2_9BACL</name>
<feature type="transmembrane region" description="Helical" evidence="1">
    <location>
        <begin position="327"/>
        <end position="345"/>
    </location>
</feature>
<keyword evidence="1" id="KW-0812">Transmembrane</keyword>
<keyword evidence="1" id="KW-0472">Membrane</keyword>
<gene>
    <name evidence="3" type="ORF">E6C55_19655</name>
</gene>
<proteinExistence type="predicted"/>
<evidence type="ECO:0000259" key="2">
    <source>
        <dbReference type="PROSITE" id="PS51704"/>
    </source>
</evidence>
<evidence type="ECO:0000313" key="4">
    <source>
        <dbReference type="Proteomes" id="UP000310636"/>
    </source>
</evidence>
<dbReference type="CDD" id="cd08579">
    <property type="entry name" value="GDPD_memb_like"/>
    <property type="match status" value="1"/>
</dbReference>
<dbReference type="GO" id="GO:0006629">
    <property type="term" value="P:lipid metabolic process"/>
    <property type="evidence" value="ECO:0007669"/>
    <property type="project" value="InterPro"/>
</dbReference>
<dbReference type="Gene3D" id="3.20.20.190">
    <property type="entry name" value="Phosphatidylinositol (PI) phosphodiesterase"/>
    <property type="match status" value="1"/>
</dbReference>
<dbReference type="AlphaFoldDB" id="A0A4S4BTQ2"/>
<sequence>MLKLIERSLREFRAAAAKVLFFEFLYMLITSAIIIPIITYVFNRILRVIGSGSLLNGEVYRLGLSYEGMIGLFLIGFVASFAVLIELFVLIALVQQRYFGKDIAIVDAFATALRKTPRLIGFGIFQLLFLLVLLIPFIDSPMSASFYALFNVPIFLNHRVLGASYTLTFVYVLLLIGALYTLLRWIFVLHFILLEDMPIRRAIRSSLALTKGHRLQLFFWLLVFNIVVLAAGSSALSALSYLPAWLNLDVLALVSQPYSLTLSTLLTYLLALLLLPINMFVLTRLFYSFGRTDGRKAQDRLKVNRSRLGRLELRVSRWLKGLQRKKALYIAVAALYIALTAIVGFRASDSLVYAKWNVLIAAHRADSPDLPENSLPALVAAIEKDVQVAELDIQLTKDGVAVLSHDSDLRRMAGVSSRVVDLTYAELEQLSIGLDPEGNTVRIPSLAEVLATAKGHIKLLLDLKPYGTSDELAEEVVRLVKEAEIEQDVRIQSFDAASLSRIREIDPELKIGRILYFALGDLTALDVDFYTIEQVMLTEAFVNRAHKAGREVWVWTVNEKRDMREVLKFEIDGLITDYPEKAQSLVDVNVELWADQP</sequence>
<dbReference type="OrthoDB" id="384721at2"/>
<dbReference type="PROSITE" id="PS51704">
    <property type="entry name" value="GP_PDE"/>
    <property type="match status" value="1"/>
</dbReference>
<feature type="transmembrane region" description="Helical" evidence="1">
    <location>
        <begin position="169"/>
        <end position="194"/>
    </location>
</feature>
<dbReference type="Proteomes" id="UP000310636">
    <property type="component" value="Unassembled WGS sequence"/>
</dbReference>